<gene>
    <name evidence="4" type="ORF">FHS74_002631</name>
</gene>
<dbReference type="Gene3D" id="1.10.10.10">
    <property type="entry name" value="Winged helix-like DNA-binding domain superfamily/Winged helix DNA-binding domain"/>
    <property type="match status" value="1"/>
</dbReference>
<reference evidence="4 5" key="1">
    <citation type="submission" date="2020-08" db="EMBL/GenBank/DDBJ databases">
        <title>Genomic Encyclopedia of Type Strains, Phase IV (KMG-IV): sequencing the most valuable type-strain genomes for metagenomic binning, comparative biology and taxonomic classification.</title>
        <authorList>
            <person name="Goeker M."/>
        </authorList>
    </citation>
    <scope>NUCLEOTIDE SEQUENCE [LARGE SCALE GENOMIC DNA]</scope>
    <source>
        <strain evidence="4 5">DSM 22198</strain>
    </source>
</reference>
<comment type="caution">
    <text evidence="4">The sequence shown here is derived from an EMBL/GenBank/DDBJ whole genome shotgun (WGS) entry which is preliminary data.</text>
</comment>
<dbReference type="SMART" id="SM00862">
    <property type="entry name" value="Trans_reg_C"/>
    <property type="match status" value="1"/>
</dbReference>
<dbReference type="InterPro" id="IPR036388">
    <property type="entry name" value="WH-like_DNA-bd_sf"/>
</dbReference>
<evidence type="ECO:0000256" key="2">
    <source>
        <dbReference type="PROSITE-ProRule" id="PRU01091"/>
    </source>
</evidence>
<dbReference type="Pfam" id="PF20703">
    <property type="entry name" value="nSTAND1"/>
    <property type="match status" value="1"/>
</dbReference>
<dbReference type="InterPro" id="IPR027417">
    <property type="entry name" value="P-loop_NTPase"/>
</dbReference>
<dbReference type="AlphaFoldDB" id="A0A7X0AZ82"/>
<dbReference type="InterPro" id="IPR011990">
    <property type="entry name" value="TPR-like_helical_dom_sf"/>
</dbReference>
<dbReference type="InterPro" id="IPR058852">
    <property type="entry name" value="HTH_77"/>
</dbReference>
<proteinExistence type="predicted"/>
<dbReference type="Gene3D" id="1.25.40.10">
    <property type="entry name" value="Tetratricopeptide repeat domain"/>
    <property type="match status" value="1"/>
</dbReference>
<dbReference type="PROSITE" id="PS51755">
    <property type="entry name" value="OMPR_PHOB"/>
    <property type="match status" value="1"/>
</dbReference>
<accession>A0A7X0AZ82</accession>
<protein>
    <submittedName>
        <fullName evidence="4">Putative ATPase/DNA-binding winged helix-turn-helix (WHTH) protein</fullName>
    </submittedName>
</protein>
<dbReference type="SUPFAM" id="SSF52540">
    <property type="entry name" value="P-loop containing nucleoside triphosphate hydrolases"/>
    <property type="match status" value="1"/>
</dbReference>
<sequence length="834" mass="88929">MDQGVRYTFGAFTFDVPQLTLTKGGLPVKLGGRAANLLAVLAAAGGELVTRDRLLAEVWPGQSIDESAVRVHLSGLRKALGDDGLVVNEAGRGYRLTLPVSRVSPIQAQVPEAPVRLVVESPTPRPLVRLLGRSDIVAALADELPDRRFLTLAGPGGIGKTSVALATVAELARRQATMVRFVDFAPVSDAAWVEGTLATVLGLPASGADRFAAIAATLGATTSNTTPTLLLLDNCEHLVDAVADLAERLLSAVPDLMILATSREPLRAAGEWVHRLPALPTPDERAQDAAAVLAYPAAALFHERARAVRADFAVDDATAPALAEICRRLDGIPLAIELAAARVDLMDLTELAGRLHDRLNLLTRGRRTALPRHRTLRAALDWSYELLAPNEKTLLIRLSVFRAGFDAADAQGVTGGDEIDVLDGLADLVAKSLVVSSREPGGMRYRLLDTTRHYGHERLADSGLDRSVRAAHARHMISLFGDAQAAWEGKAPRDWLAIHSRRIDDIRGALDWAVGEEGDVGLGLGLMVASASLWFHLSLAHEFLGRAERVLAVLDQGGTADPAQRVELLAAYGHALWHTRGPVPEMAQAFQRALAIAEDIRDEGLARRALWGLWAHRILAGGYAESLALAEAFTDRIGPGAGLADRQTALHMRALSHHFMGDHAPALELLQAVIAADADPVRVNHANHAQVDGKVAALSLLMRLQWQMGDVGGALDLARLCAEDAVGTDHALSICYGLAIGCIPVAIAAGETALAGAWIDLLAQRTTRHALDHWHAFVHGYGRVLGRPGAPPADISAMQEEMFAVAGCPLARARVAARPDPTAGWHGPWLRGLA</sequence>
<dbReference type="Pfam" id="PF00486">
    <property type="entry name" value="Trans_reg_C"/>
    <property type="match status" value="1"/>
</dbReference>
<organism evidence="4 5">
    <name type="scientific">Nitrospirillum iridis</name>
    <dbReference type="NCBI Taxonomy" id="765888"/>
    <lineage>
        <taxon>Bacteria</taxon>
        <taxon>Pseudomonadati</taxon>
        <taxon>Pseudomonadota</taxon>
        <taxon>Alphaproteobacteria</taxon>
        <taxon>Rhodospirillales</taxon>
        <taxon>Azospirillaceae</taxon>
        <taxon>Nitrospirillum</taxon>
    </lineage>
</organism>
<keyword evidence="1 2" id="KW-0238">DNA-binding</keyword>
<dbReference type="Gene3D" id="3.40.50.300">
    <property type="entry name" value="P-loop containing nucleotide triphosphate hydrolases"/>
    <property type="match status" value="1"/>
</dbReference>
<dbReference type="RefSeq" id="WP_184801044.1">
    <property type="nucleotide sequence ID" value="NZ_JACIIZ010000006.1"/>
</dbReference>
<evidence type="ECO:0000259" key="3">
    <source>
        <dbReference type="PROSITE" id="PS51755"/>
    </source>
</evidence>
<dbReference type="GO" id="GO:0003677">
    <property type="term" value="F:DNA binding"/>
    <property type="evidence" value="ECO:0007669"/>
    <property type="project" value="UniProtKB-UniRule"/>
</dbReference>
<keyword evidence="5" id="KW-1185">Reference proteome</keyword>
<dbReference type="InterPro" id="IPR016032">
    <property type="entry name" value="Sig_transdc_resp-reg_C-effctor"/>
</dbReference>
<evidence type="ECO:0000313" key="4">
    <source>
        <dbReference type="EMBL" id="MBB6252071.1"/>
    </source>
</evidence>
<evidence type="ECO:0000256" key="1">
    <source>
        <dbReference type="ARBA" id="ARBA00023125"/>
    </source>
</evidence>
<evidence type="ECO:0000313" key="5">
    <source>
        <dbReference type="Proteomes" id="UP000539175"/>
    </source>
</evidence>
<dbReference type="GO" id="GO:0000160">
    <property type="term" value="P:phosphorelay signal transduction system"/>
    <property type="evidence" value="ECO:0007669"/>
    <property type="project" value="InterPro"/>
</dbReference>
<dbReference type="CDD" id="cd00383">
    <property type="entry name" value="trans_reg_C"/>
    <property type="match status" value="1"/>
</dbReference>
<feature type="DNA-binding region" description="OmpR/PhoB-type" evidence="2">
    <location>
        <begin position="4"/>
        <end position="98"/>
    </location>
</feature>
<dbReference type="Pfam" id="PF25872">
    <property type="entry name" value="HTH_77"/>
    <property type="match status" value="1"/>
</dbReference>
<dbReference type="InterPro" id="IPR001867">
    <property type="entry name" value="OmpR/PhoB-type_DNA-bd"/>
</dbReference>
<dbReference type="PANTHER" id="PTHR47691">
    <property type="entry name" value="REGULATOR-RELATED"/>
    <property type="match status" value="1"/>
</dbReference>
<dbReference type="Proteomes" id="UP000539175">
    <property type="component" value="Unassembled WGS sequence"/>
</dbReference>
<dbReference type="GO" id="GO:0006355">
    <property type="term" value="P:regulation of DNA-templated transcription"/>
    <property type="evidence" value="ECO:0007669"/>
    <property type="project" value="InterPro"/>
</dbReference>
<dbReference type="InterPro" id="IPR049052">
    <property type="entry name" value="nSTAND1"/>
</dbReference>
<dbReference type="PANTHER" id="PTHR47691:SF3">
    <property type="entry name" value="HTH-TYPE TRANSCRIPTIONAL REGULATOR RV0890C-RELATED"/>
    <property type="match status" value="1"/>
</dbReference>
<dbReference type="SUPFAM" id="SSF46894">
    <property type="entry name" value="C-terminal effector domain of the bipartite response regulators"/>
    <property type="match status" value="1"/>
</dbReference>
<name>A0A7X0AZ82_9PROT</name>
<feature type="domain" description="OmpR/PhoB-type" evidence="3">
    <location>
        <begin position="4"/>
        <end position="98"/>
    </location>
</feature>
<dbReference type="EMBL" id="JACIIZ010000006">
    <property type="protein sequence ID" value="MBB6252071.1"/>
    <property type="molecule type" value="Genomic_DNA"/>
</dbReference>